<dbReference type="EMBL" id="JASBWR010000146">
    <property type="protein sequence ID" value="KAJ9091649.1"/>
    <property type="molecule type" value="Genomic_DNA"/>
</dbReference>
<sequence>MPPSQRRQTWLGLVLFSLVLQILLWRTASRLDHRHPVALHRRAAPDDDDGPGTLLNIDYSQWYFSSPKASRPFRFTALVLWAGFLFSTIGITASDFFCPNLATVADRLGLGESTAGVTFLAFGNGSPDVFSTFSALKSNTFALAIGELLGASAFITSIVVGSMALIQPFQVPRWPFLRDVGFFTVAVMILVACLKDGKLTLPETGGLVGMYVCYVGIVVGGNWWHGRRKALREQVEIATGQSKGIIALSGAEGETEDYFSAPTGTATTTIQGHQNSFLKPGDALATLGSRTVSIMSNDSTYSERHGHLEHPTLSRRTSAETINQHQEHRRPRIDAPRPTFSLLGAIEFRDAVNALRKESAAAAAAEHGRHLVDDGQLSGQLDDLLGEPNLMADYFGPTTPFPSGHYHSFAHGHGHHLHHARYAGSGRSPSSRPGGGLHSRQPSVSRFRKPQEDQGTFTPAAAGTPSPLGNSYASFGPPAAAAVRTSLAPASRIESTPMLTAGQRTRKARSINDIRRASADVIQDLRSSHDVGHEEQRSLGAAQPPQPLTLEIADHSSVPAAPVSVDPTTASIPDVEDGSIPLTTNGGTRATHRDETDDKTLAARAWFRILRHTAHVLFPALQGFRQKSISGMVLGIFATPAILALTVTLPVVDDAAEGVSLNQGGIKIEDDESIPDEDAIGVGNTGVYGQQNEVERGGVWHHTDDAEAEDSQQVSSHAGMELHRRLLAPGGVAESTPVSPLIRSPTHGIGRYVDEVVGDECSDSSEEQVLLFNKYLTALQSVLGALFCSYVIFSENTVGRYVIPSVTVAGAILGISTVITATDGTDPTWRLIRCFAGFFSAMLWIAAIADEVVEILQTFGKILGLSNAIIGLTGKFFPYSRGTASSSNDIA</sequence>
<keyword evidence="2" id="KW-1185">Reference proteome</keyword>
<name>A0ACC2UY17_9TREE</name>
<organism evidence="1 2">
    <name type="scientific">Naganishia cerealis</name>
    <dbReference type="NCBI Taxonomy" id="610337"/>
    <lineage>
        <taxon>Eukaryota</taxon>
        <taxon>Fungi</taxon>
        <taxon>Dikarya</taxon>
        <taxon>Basidiomycota</taxon>
        <taxon>Agaricomycotina</taxon>
        <taxon>Tremellomycetes</taxon>
        <taxon>Filobasidiales</taxon>
        <taxon>Filobasidiaceae</taxon>
        <taxon>Naganishia</taxon>
    </lineage>
</organism>
<evidence type="ECO:0000313" key="1">
    <source>
        <dbReference type="EMBL" id="KAJ9091649.1"/>
    </source>
</evidence>
<proteinExistence type="predicted"/>
<gene>
    <name evidence="1" type="ORF">QFC19_009019</name>
</gene>
<comment type="caution">
    <text evidence="1">The sequence shown here is derived from an EMBL/GenBank/DDBJ whole genome shotgun (WGS) entry which is preliminary data.</text>
</comment>
<evidence type="ECO:0000313" key="2">
    <source>
        <dbReference type="Proteomes" id="UP001241377"/>
    </source>
</evidence>
<protein>
    <submittedName>
        <fullName evidence="1">Uncharacterized protein</fullName>
    </submittedName>
</protein>
<reference evidence="1" key="1">
    <citation type="submission" date="2023-04" db="EMBL/GenBank/DDBJ databases">
        <title>Draft Genome sequencing of Naganishia species isolated from polar environments using Oxford Nanopore Technology.</title>
        <authorList>
            <person name="Leo P."/>
            <person name="Venkateswaran K."/>
        </authorList>
    </citation>
    <scope>NUCLEOTIDE SEQUENCE</scope>
    <source>
        <strain evidence="1">MNA-CCFEE 5261</strain>
    </source>
</reference>
<accession>A0ACC2UY17</accession>
<dbReference type="Proteomes" id="UP001241377">
    <property type="component" value="Unassembled WGS sequence"/>
</dbReference>